<dbReference type="EMBL" id="JAAIUW010000007">
    <property type="protein sequence ID" value="KAF7824452.1"/>
    <property type="molecule type" value="Genomic_DNA"/>
</dbReference>
<dbReference type="InterPro" id="IPR044985">
    <property type="entry name" value="YceD_plant"/>
</dbReference>
<dbReference type="OrthoDB" id="1912778at2759"/>
<dbReference type="PANTHER" id="PTHR37734">
    <property type="entry name" value="LARGE RIBOSOMAL RNA SUBUNIT ACCUMULATION PROTEIN YCED HOMOLOG 2, CHLOROPLASTIC"/>
    <property type="match status" value="1"/>
</dbReference>
<dbReference type="InterPro" id="IPR003772">
    <property type="entry name" value="YceD"/>
</dbReference>
<comment type="caution">
    <text evidence="1">The sequence shown here is derived from an EMBL/GenBank/DDBJ whole genome shotgun (WGS) entry which is preliminary data.</text>
</comment>
<organism evidence="1 2">
    <name type="scientific">Senna tora</name>
    <dbReference type="NCBI Taxonomy" id="362788"/>
    <lineage>
        <taxon>Eukaryota</taxon>
        <taxon>Viridiplantae</taxon>
        <taxon>Streptophyta</taxon>
        <taxon>Embryophyta</taxon>
        <taxon>Tracheophyta</taxon>
        <taxon>Spermatophyta</taxon>
        <taxon>Magnoliopsida</taxon>
        <taxon>eudicotyledons</taxon>
        <taxon>Gunneridae</taxon>
        <taxon>Pentapetalae</taxon>
        <taxon>rosids</taxon>
        <taxon>fabids</taxon>
        <taxon>Fabales</taxon>
        <taxon>Fabaceae</taxon>
        <taxon>Caesalpinioideae</taxon>
        <taxon>Cassia clade</taxon>
        <taxon>Senna</taxon>
    </lineage>
</organism>
<name>A0A834WIW2_9FABA</name>
<sequence length="259" mass="29181">MAKSANLIPTTINPLQYHPPSKPPTLRFLPHIQTCNINSISSSSSSCSAQTKQLHSDSPLMSGLDVAFGNGKMTCRASRRLITISTGDGKWHGDWTCDYHVSLQDLDLQDLTDSMTDNWEMEVEFLVGLHASFGLSVDGRVMTSFTRKCSTCSSPYCRQIDAKFKFTNIIETRGKNFLYNQSCRTYEMQMQVIYVKPGYEADLDSLVQDTIRLTTPVKDTCCELCEKSEATLQFTGGKNNKSSVDKRWSRLLELKNRML</sequence>
<dbReference type="Proteomes" id="UP000634136">
    <property type="component" value="Unassembled WGS sequence"/>
</dbReference>
<dbReference type="AlphaFoldDB" id="A0A834WIW2"/>
<proteinExistence type="predicted"/>
<evidence type="ECO:0000313" key="2">
    <source>
        <dbReference type="Proteomes" id="UP000634136"/>
    </source>
</evidence>
<evidence type="ECO:0000313" key="1">
    <source>
        <dbReference type="EMBL" id="KAF7824452.1"/>
    </source>
</evidence>
<dbReference type="PANTHER" id="PTHR37734:SF1">
    <property type="entry name" value="LARGE RIBOSOMAL RNA SUBUNIT ACCUMULATION PROTEIN YCED HOMOLOG 2, CHLOROPLASTIC"/>
    <property type="match status" value="1"/>
</dbReference>
<gene>
    <name evidence="1" type="ORF">G2W53_022596</name>
</gene>
<dbReference type="Pfam" id="PF02620">
    <property type="entry name" value="YceD"/>
    <property type="match status" value="1"/>
</dbReference>
<accession>A0A834WIW2</accession>
<keyword evidence="2" id="KW-1185">Reference proteome</keyword>
<protein>
    <submittedName>
        <fullName evidence="1">Large ribosomal RNA subunit accumulation protein YCED-like protein 2, chloroplastic isoform X2</fullName>
    </submittedName>
</protein>
<reference evidence="1" key="1">
    <citation type="submission" date="2020-09" db="EMBL/GenBank/DDBJ databases">
        <title>Genome-Enabled Discovery of Anthraquinone Biosynthesis in Senna tora.</title>
        <authorList>
            <person name="Kang S.-H."/>
            <person name="Pandey R.P."/>
            <person name="Lee C.-M."/>
            <person name="Sim J.-S."/>
            <person name="Jeong J.-T."/>
            <person name="Choi B.-S."/>
            <person name="Jung M."/>
            <person name="Ginzburg D."/>
            <person name="Zhao K."/>
            <person name="Won S.Y."/>
            <person name="Oh T.-J."/>
            <person name="Yu Y."/>
            <person name="Kim N.-H."/>
            <person name="Lee O.R."/>
            <person name="Lee T.-H."/>
            <person name="Bashyal P."/>
            <person name="Kim T.-S."/>
            <person name="Lee W.-H."/>
            <person name="Kawkins C."/>
            <person name="Kim C.-K."/>
            <person name="Kim J.S."/>
            <person name="Ahn B.O."/>
            <person name="Rhee S.Y."/>
            <person name="Sohng J.K."/>
        </authorList>
    </citation>
    <scope>NUCLEOTIDE SEQUENCE</scope>
    <source>
        <tissue evidence="1">Leaf</tissue>
    </source>
</reference>